<evidence type="ECO:0000256" key="1">
    <source>
        <dbReference type="PROSITE-ProRule" id="PRU00339"/>
    </source>
</evidence>
<dbReference type="PANTHER" id="PTHR44102">
    <property type="entry name" value="PROTEIN NPG1"/>
    <property type="match status" value="1"/>
</dbReference>
<dbReference type="PROSITE" id="PS50005">
    <property type="entry name" value="TPR"/>
    <property type="match status" value="1"/>
</dbReference>
<dbReference type="InterPro" id="IPR043376">
    <property type="entry name" value="NPG1-like"/>
</dbReference>
<dbReference type="InterPro" id="IPR011990">
    <property type="entry name" value="TPR-like_helical_dom_sf"/>
</dbReference>
<protein>
    <submittedName>
        <fullName evidence="3">Uncharacterized protein</fullName>
    </submittedName>
</protein>
<sequence length="747" mass="83655">MALPVWPQPRWHPAQQRSQSGKKVNAGHVVLGGGSEKPDRWARCWANNCFCPGAKMNRIEKAARSSEISKHSSTNGEIKQHINNIDTEEADFPLQEGGSLNSKEARALLGKVENQYGHAEEALRVFSGINMPALIPKVKMSIIRKVDLQKAQLHSSSPSLPFHAAILLLEIIYFKATALRNLGKIEEATKECSSILDVVESALPEGLPDIFGDDCNLKPTLCRAVELLPELYKLGGFHFEAISSYRRALWSNWNLDEKTIGRIQKEFAVLLLYSGCETCSPNLLSQLDGSFVPRNNLEEAILLLMLLLRKFNLKRLERDPTVMHHLTFALSMSGQLKPLAIQFEELLPGVLHNREWSYNVALCYLAEEDDLIALNLLKRILVSGEDSNNLKELLLVSKICCENSVQGEEGTLYARRALTNLHGGCDQIEVTADLLLGISLSNQARFATTNTKRASQQREALEVLGISEKKMHGIDFRVLYNLSLENAKQRKLDTAARYAKKLLKLEAGSELKTWLLMARIMSAQRRFEDAESIVNAALDQTGKWFQGDLLQIKAKMQAAQGKFKKAVETYTQLLAVIQLRTKSFNAGISVLKGSKDDRSLEIETWYDLVLLYIRMSQWRDAELSISKIKAISPYSALAFHATGKLHEAKGFLKEALREYSTALDLEPRHVPSLISTAIVLRRLGERPLPAVRCFLTDALQLDRTNHIAWLNLGLLYEDEGSSSALEAAECFQTAALLEETNPVEPFR</sequence>
<reference evidence="3" key="2">
    <citation type="submission" date="2015-03" db="UniProtKB">
        <authorList>
            <consortium name="EnsemblPlants"/>
        </authorList>
    </citation>
    <scope>IDENTIFICATION</scope>
</reference>
<evidence type="ECO:0000313" key="3">
    <source>
        <dbReference type="EnsemblPlants" id="OBART03G02990.1"/>
    </source>
</evidence>
<dbReference type="Proteomes" id="UP000026960">
    <property type="component" value="Chromosome 3"/>
</dbReference>
<reference evidence="3" key="1">
    <citation type="journal article" date="2009" name="Rice">
        <title>De Novo Next Generation Sequencing of Plant Genomes.</title>
        <authorList>
            <person name="Rounsley S."/>
            <person name="Marri P.R."/>
            <person name="Yu Y."/>
            <person name="He R."/>
            <person name="Sisneros N."/>
            <person name="Goicoechea J.L."/>
            <person name="Lee S.J."/>
            <person name="Angelova A."/>
            <person name="Kudrna D."/>
            <person name="Luo M."/>
            <person name="Affourtit J."/>
            <person name="Desany B."/>
            <person name="Knight J."/>
            <person name="Niazi F."/>
            <person name="Egholm M."/>
            <person name="Wing R.A."/>
        </authorList>
    </citation>
    <scope>NUCLEOTIDE SEQUENCE [LARGE SCALE GENOMIC DNA]</scope>
    <source>
        <strain evidence="3">cv. IRGC 105608</strain>
    </source>
</reference>
<dbReference type="PaxDb" id="65489-OBART03G02990.1"/>
<organism evidence="3">
    <name type="scientific">Oryza barthii</name>
    <dbReference type="NCBI Taxonomy" id="65489"/>
    <lineage>
        <taxon>Eukaryota</taxon>
        <taxon>Viridiplantae</taxon>
        <taxon>Streptophyta</taxon>
        <taxon>Embryophyta</taxon>
        <taxon>Tracheophyta</taxon>
        <taxon>Spermatophyta</taxon>
        <taxon>Magnoliopsida</taxon>
        <taxon>Liliopsida</taxon>
        <taxon>Poales</taxon>
        <taxon>Poaceae</taxon>
        <taxon>BOP clade</taxon>
        <taxon>Oryzoideae</taxon>
        <taxon>Oryzeae</taxon>
        <taxon>Oryzinae</taxon>
        <taxon>Oryza</taxon>
    </lineage>
</organism>
<feature type="repeat" description="TPR" evidence="1">
    <location>
        <begin position="636"/>
        <end position="669"/>
    </location>
</feature>
<dbReference type="AlphaFoldDB" id="A0A0D3FDK0"/>
<dbReference type="eggNOG" id="KOG4162">
    <property type="taxonomic scope" value="Eukaryota"/>
</dbReference>
<dbReference type="SMART" id="SM00028">
    <property type="entry name" value="TPR"/>
    <property type="match status" value="7"/>
</dbReference>
<feature type="region of interest" description="Disordered" evidence="2">
    <location>
        <begin position="1"/>
        <end position="26"/>
    </location>
</feature>
<dbReference type="SUPFAM" id="SSF48452">
    <property type="entry name" value="TPR-like"/>
    <property type="match status" value="2"/>
</dbReference>
<evidence type="ECO:0000256" key="2">
    <source>
        <dbReference type="SAM" id="MobiDB-lite"/>
    </source>
</evidence>
<accession>A0A0D3FDK0</accession>
<dbReference type="Gramene" id="OBART03G02990.1">
    <property type="protein sequence ID" value="OBART03G02990.1"/>
    <property type="gene ID" value="OBART03G02990"/>
</dbReference>
<keyword evidence="1" id="KW-0802">TPR repeat</keyword>
<name>A0A0D3FDK0_9ORYZ</name>
<dbReference type="PANTHER" id="PTHR44102:SF10">
    <property type="match status" value="1"/>
</dbReference>
<dbReference type="InterPro" id="IPR019734">
    <property type="entry name" value="TPR_rpt"/>
</dbReference>
<keyword evidence="4" id="KW-1185">Reference proteome</keyword>
<dbReference type="Gene3D" id="1.25.40.10">
    <property type="entry name" value="Tetratricopeptide repeat domain"/>
    <property type="match status" value="2"/>
</dbReference>
<evidence type="ECO:0000313" key="4">
    <source>
        <dbReference type="Proteomes" id="UP000026960"/>
    </source>
</evidence>
<dbReference type="STRING" id="65489.A0A0D3FDK0"/>
<dbReference type="EnsemblPlants" id="OBART03G02990.1">
    <property type="protein sequence ID" value="OBART03G02990.1"/>
    <property type="gene ID" value="OBART03G02990"/>
</dbReference>
<proteinExistence type="predicted"/>